<evidence type="ECO:0008006" key="11">
    <source>
        <dbReference type="Google" id="ProtNLM"/>
    </source>
</evidence>
<dbReference type="AlphaFoldDB" id="A0A3R6V703"/>
<dbReference type="GO" id="GO:0005634">
    <property type="term" value="C:nucleus"/>
    <property type="evidence" value="ECO:0007669"/>
    <property type="project" value="UniProtKB-SubCell"/>
</dbReference>
<evidence type="ECO:0000313" key="10">
    <source>
        <dbReference type="Proteomes" id="UP000285060"/>
    </source>
</evidence>
<evidence type="ECO:0000256" key="4">
    <source>
        <dbReference type="ARBA" id="ARBA00023242"/>
    </source>
</evidence>
<dbReference type="InterPro" id="IPR035441">
    <property type="entry name" value="TFIIS/LEDGF_dom_sf"/>
</dbReference>
<gene>
    <name evidence="9" type="ORF">DYB32_007491</name>
</gene>
<dbReference type="Proteomes" id="UP000285060">
    <property type="component" value="Unassembled WGS sequence"/>
</dbReference>
<dbReference type="InterPro" id="IPR003617">
    <property type="entry name" value="TFIIS/CRSP70_N_sub"/>
</dbReference>
<dbReference type="Pfam" id="PF08243">
    <property type="entry name" value="SPT2"/>
    <property type="match status" value="1"/>
</dbReference>
<evidence type="ECO:0000259" key="7">
    <source>
        <dbReference type="PROSITE" id="PS50105"/>
    </source>
</evidence>
<evidence type="ECO:0000256" key="2">
    <source>
        <dbReference type="ARBA" id="ARBA00006461"/>
    </source>
</evidence>
<dbReference type="SUPFAM" id="SSF47769">
    <property type="entry name" value="SAM/Pointed domain"/>
    <property type="match status" value="1"/>
</dbReference>
<feature type="compositionally biased region" description="Low complexity" evidence="6">
    <location>
        <begin position="178"/>
        <end position="187"/>
    </location>
</feature>
<dbReference type="EMBL" id="QUSY01000965">
    <property type="protein sequence ID" value="RHY26568.1"/>
    <property type="molecule type" value="Genomic_DNA"/>
</dbReference>
<dbReference type="PROSITE" id="PS50105">
    <property type="entry name" value="SAM_DOMAIN"/>
    <property type="match status" value="1"/>
</dbReference>
<dbReference type="SUPFAM" id="SSF47676">
    <property type="entry name" value="Conserved domain common to transcription factors TFIIS, elongin A, CRSP70"/>
    <property type="match status" value="1"/>
</dbReference>
<reference evidence="9 10" key="1">
    <citation type="submission" date="2018-08" db="EMBL/GenBank/DDBJ databases">
        <title>Aphanomyces genome sequencing and annotation.</title>
        <authorList>
            <person name="Minardi D."/>
            <person name="Oidtmann B."/>
            <person name="Van Der Giezen M."/>
            <person name="Studholme D.J."/>
        </authorList>
    </citation>
    <scope>NUCLEOTIDE SEQUENCE [LARGE SCALE GENOMIC DNA]</scope>
    <source>
        <strain evidence="9 10">NJM0002</strain>
    </source>
</reference>
<evidence type="ECO:0000259" key="8">
    <source>
        <dbReference type="PROSITE" id="PS51319"/>
    </source>
</evidence>
<feature type="compositionally biased region" description="Basic residues" evidence="6">
    <location>
        <begin position="402"/>
        <end position="413"/>
    </location>
</feature>
<dbReference type="Pfam" id="PF08711">
    <property type="entry name" value="Med26"/>
    <property type="match status" value="1"/>
</dbReference>
<evidence type="ECO:0000313" key="9">
    <source>
        <dbReference type="EMBL" id="RHY26568.1"/>
    </source>
</evidence>
<dbReference type="InterPro" id="IPR017923">
    <property type="entry name" value="TFIIS_N"/>
</dbReference>
<evidence type="ECO:0000256" key="5">
    <source>
        <dbReference type="PROSITE-ProRule" id="PRU00649"/>
    </source>
</evidence>
<keyword evidence="10" id="KW-1185">Reference proteome</keyword>
<dbReference type="VEuPathDB" id="FungiDB:H310_13487"/>
<keyword evidence="4 5" id="KW-0539">Nucleus</keyword>
<feature type="domain" description="SAM" evidence="7">
    <location>
        <begin position="237"/>
        <end position="288"/>
    </location>
</feature>
<dbReference type="InterPro" id="IPR013256">
    <property type="entry name" value="Chromatin_SPT2"/>
</dbReference>
<dbReference type="Gene3D" id="1.20.930.10">
    <property type="entry name" value="Conserved domain common to transcription factors TFIIS, elongin A, CRSP70"/>
    <property type="match status" value="1"/>
</dbReference>
<dbReference type="SMART" id="SM00509">
    <property type="entry name" value="TFS2N"/>
    <property type="match status" value="1"/>
</dbReference>
<evidence type="ECO:0000256" key="3">
    <source>
        <dbReference type="ARBA" id="ARBA00023054"/>
    </source>
</evidence>
<feature type="domain" description="TFIIS N-terminal" evidence="8">
    <location>
        <begin position="15"/>
        <end position="91"/>
    </location>
</feature>
<organism evidence="9 10">
    <name type="scientific">Aphanomyces invadans</name>
    <dbReference type="NCBI Taxonomy" id="157072"/>
    <lineage>
        <taxon>Eukaryota</taxon>
        <taxon>Sar</taxon>
        <taxon>Stramenopiles</taxon>
        <taxon>Oomycota</taxon>
        <taxon>Saprolegniomycetes</taxon>
        <taxon>Saprolegniales</taxon>
        <taxon>Verrucalvaceae</taxon>
        <taxon>Aphanomyces</taxon>
    </lineage>
</organism>
<feature type="compositionally biased region" description="Basic and acidic residues" evidence="6">
    <location>
        <begin position="379"/>
        <end position="392"/>
    </location>
</feature>
<dbReference type="PROSITE" id="PS51319">
    <property type="entry name" value="TFIIS_N"/>
    <property type="match status" value="1"/>
</dbReference>
<evidence type="ECO:0000256" key="6">
    <source>
        <dbReference type="SAM" id="MobiDB-lite"/>
    </source>
</evidence>
<dbReference type="Pfam" id="PF00536">
    <property type="entry name" value="SAM_1"/>
    <property type="match status" value="1"/>
</dbReference>
<dbReference type="Gene3D" id="1.10.150.50">
    <property type="entry name" value="Transcription Factor, Ets-1"/>
    <property type="match status" value="1"/>
</dbReference>
<dbReference type="SMART" id="SM00784">
    <property type="entry name" value="SPT2"/>
    <property type="match status" value="1"/>
</dbReference>
<feature type="compositionally biased region" description="Basic and acidic residues" evidence="6">
    <location>
        <begin position="190"/>
        <end position="200"/>
    </location>
</feature>
<dbReference type="InterPro" id="IPR001660">
    <property type="entry name" value="SAM"/>
</dbReference>
<comment type="similarity">
    <text evidence="2">Belongs to the SPT2 family.</text>
</comment>
<feature type="region of interest" description="Disordered" evidence="6">
    <location>
        <begin position="143"/>
        <end position="239"/>
    </location>
</feature>
<comment type="caution">
    <text evidence="9">The sequence shown here is derived from an EMBL/GenBank/DDBJ whole genome shotgun (WGS) entry which is preliminary data.</text>
</comment>
<keyword evidence="3" id="KW-0175">Coiled coil</keyword>
<evidence type="ECO:0000256" key="1">
    <source>
        <dbReference type="ARBA" id="ARBA00004123"/>
    </source>
</evidence>
<sequence length="413" mass="46632">MMVEGASVDVSHISQRLHSAIQENDWQTNKQAAKDLSGLLAVLTTYTPDPITMRETRIGVAVNKLRKHSDECVKAYASRLTEKWKAALDVKSSSSSKAKPAVVTAAPDELRHHQRQMKLRALAEQKARATGKTVPFASTLDTPSAVASTKSAPVPSKFTAINRQKPSGTYVDKRKMNSSSSATSASSKLTPEEQSRKELLNRMYPRAVGRPDPNTNLKQKRKRDEEHASSTAAPLQPGEREVMHWLKGLAEGDMSQYAQAFFDNGFDTMKLLSTVTDKDLAAMIPKRGHCRVVEAALQSLTRRRKPPERVRKNSMRRSVYDEEEYDTDDSFVDNDNDEGYRMGPITAMMMKKRGKDYRKFSSAYDDDGDSSDMEASFDEIQREEDRSAKYGDYEDEVEDRRNRIHKAKKQKRK</sequence>
<feature type="compositionally biased region" description="Acidic residues" evidence="6">
    <location>
        <begin position="364"/>
        <end position="377"/>
    </location>
</feature>
<name>A0A3R6V703_9STRA</name>
<protein>
    <recommendedName>
        <fullName evidence="11">TFIIS N-terminal domain-containing protein</fullName>
    </recommendedName>
</protein>
<dbReference type="InterPro" id="IPR013761">
    <property type="entry name" value="SAM/pointed_sf"/>
</dbReference>
<accession>A0A3R6V703</accession>
<proteinExistence type="inferred from homology"/>
<feature type="region of interest" description="Disordered" evidence="6">
    <location>
        <begin position="360"/>
        <end position="413"/>
    </location>
</feature>
<comment type="subcellular location">
    <subcellularLocation>
        <location evidence="1 5">Nucleus</location>
    </subcellularLocation>
</comment>